<evidence type="ECO:0000313" key="1">
    <source>
        <dbReference type="EMBL" id="CAL0321207.1"/>
    </source>
</evidence>
<evidence type="ECO:0000313" key="2">
    <source>
        <dbReference type="Proteomes" id="UP001497480"/>
    </source>
</evidence>
<accession>A0AAV1XJQ1</accession>
<reference evidence="1 2" key="1">
    <citation type="submission" date="2024-03" db="EMBL/GenBank/DDBJ databases">
        <authorList>
            <person name="Martinez-Hernandez J."/>
        </authorList>
    </citation>
    <scope>NUCLEOTIDE SEQUENCE [LARGE SCALE GENOMIC DNA]</scope>
</reference>
<dbReference type="AlphaFoldDB" id="A0AAV1XJQ1"/>
<proteinExistence type="predicted"/>
<comment type="caution">
    <text evidence="1">The sequence shown here is derived from an EMBL/GenBank/DDBJ whole genome shotgun (WGS) entry which is preliminary data.</text>
</comment>
<gene>
    <name evidence="1" type="ORF">LLUT_LOCUS22267</name>
</gene>
<name>A0AAV1XJQ1_LUPLU</name>
<protein>
    <submittedName>
        <fullName evidence="1">Uncharacterized protein</fullName>
    </submittedName>
</protein>
<sequence length="105" mass="12309">MMYRFFRSLDSSSTQEEDLLLRSTKKVKTKDVKDGNESLWNKTLEEGMSLNDVPISYKDELLTFKQVDDDVMEDEGDDDLVENRWYREDMGEEAFDPCPEIPVSK</sequence>
<organism evidence="1 2">
    <name type="scientific">Lupinus luteus</name>
    <name type="common">European yellow lupine</name>
    <dbReference type="NCBI Taxonomy" id="3873"/>
    <lineage>
        <taxon>Eukaryota</taxon>
        <taxon>Viridiplantae</taxon>
        <taxon>Streptophyta</taxon>
        <taxon>Embryophyta</taxon>
        <taxon>Tracheophyta</taxon>
        <taxon>Spermatophyta</taxon>
        <taxon>Magnoliopsida</taxon>
        <taxon>eudicotyledons</taxon>
        <taxon>Gunneridae</taxon>
        <taxon>Pentapetalae</taxon>
        <taxon>rosids</taxon>
        <taxon>fabids</taxon>
        <taxon>Fabales</taxon>
        <taxon>Fabaceae</taxon>
        <taxon>Papilionoideae</taxon>
        <taxon>50 kb inversion clade</taxon>
        <taxon>genistoids sensu lato</taxon>
        <taxon>core genistoids</taxon>
        <taxon>Genisteae</taxon>
        <taxon>Lupinus</taxon>
    </lineage>
</organism>
<dbReference type="EMBL" id="CAXHTB010000015">
    <property type="protein sequence ID" value="CAL0321207.1"/>
    <property type="molecule type" value="Genomic_DNA"/>
</dbReference>
<keyword evidence="2" id="KW-1185">Reference proteome</keyword>
<dbReference type="Proteomes" id="UP001497480">
    <property type="component" value="Unassembled WGS sequence"/>
</dbReference>